<dbReference type="RefSeq" id="XP_014184438.1">
    <property type="nucleotide sequence ID" value="XM_014328963.1"/>
</dbReference>
<sequence>MTPRIRLGLNSKPWHDYSDIKAYNEEFFSPEFQSRFPDGKLPLCSSIPEGQWIYRDCSTNDEWVIYAAATPPYNAILCEKVWANEDVDPHGSVLADTEYYVADHHFEPVENAQEIRDSLPPDATLQDAMQALFRTCKGCAKYVKM</sequence>
<reference evidence="1 2" key="1">
    <citation type="journal article" date="2012" name="Eukaryot. Cell">
        <title>Draft genome sequence of CBS 2479, the standard type strain of Trichosporon asahii.</title>
        <authorList>
            <person name="Yang R.Y."/>
            <person name="Li H.T."/>
            <person name="Zhu H."/>
            <person name="Zhou G.P."/>
            <person name="Wang M."/>
            <person name="Wang L."/>
        </authorList>
    </citation>
    <scope>NUCLEOTIDE SEQUENCE [LARGE SCALE GENOMIC DNA]</scope>
    <source>
        <strain evidence="2">ATCC 90039 / CBS 2479 / JCM 2466 / KCTC 7840 / NCYC 2677 / UAMH 7654</strain>
    </source>
</reference>
<dbReference type="AlphaFoldDB" id="J8TZB3"/>
<dbReference type="KEGG" id="tasa:A1Q1_00122"/>
<dbReference type="EMBL" id="ALBS01000009">
    <property type="protein sequence ID" value="EJT53115.1"/>
    <property type="molecule type" value="Genomic_DNA"/>
</dbReference>
<dbReference type="HOGENOM" id="CLU_1788174_0_0_1"/>
<gene>
    <name evidence="1" type="ORF">A1Q1_00122</name>
</gene>
<evidence type="ECO:0000313" key="2">
    <source>
        <dbReference type="Proteomes" id="UP000002748"/>
    </source>
</evidence>
<dbReference type="VEuPathDB" id="FungiDB:A1Q1_00122"/>
<comment type="caution">
    <text evidence="1">The sequence shown here is derived from an EMBL/GenBank/DDBJ whole genome shotgun (WGS) entry which is preliminary data.</text>
</comment>
<dbReference type="Proteomes" id="UP000002748">
    <property type="component" value="Unassembled WGS sequence"/>
</dbReference>
<proteinExistence type="predicted"/>
<dbReference type="GeneID" id="25983636"/>
<organism evidence="1 2">
    <name type="scientific">Trichosporon asahii var. asahii (strain ATCC 90039 / CBS 2479 / JCM 2466 / KCTC 7840 / NBRC 103889/ NCYC 2677 / UAMH 7654)</name>
    <name type="common">Yeast</name>
    <dbReference type="NCBI Taxonomy" id="1186058"/>
    <lineage>
        <taxon>Eukaryota</taxon>
        <taxon>Fungi</taxon>
        <taxon>Dikarya</taxon>
        <taxon>Basidiomycota</taxon>
        <taxon>Agaricomycotina</taxon>
        <taxon>Tremellomycetes</taxon>
        <taxon>Trichosporonales</taxon>
        <taxon>Trichosporonaceae</taxon>
        <taxon>Trichosporon</taxon>
    </lineage>
</organism>
<accession>J8TZB3</accession>
<evidence type="ECO:0000313" key="1">
    <source>
        <dbReference type="EMBL" id="EJT53115.1"/>
    </source>
</evidence>
<name>J8TZB3_TRIAS</name>
<protein>
    <submittedName>
        <fullName evidence="1">Uncharacterized protein</fullName>
    </submittedName>
</protein>